<dbReference type="EMBL" id="KB468135">
    <property type="protein sequence ID" value="PCH43255.1"/>
    <property type="molecule type" value="Genomic_DNA"/>
</dbReference>
<evidence type="ECO:0000313" key="1">
    <source>
        <dbReference type="EMBL" id="PCH43255.1"/>
    </source>
</evidence>
<gene>
    <name evidence="1" type="ORF">WOLCODRAFT_153308</name>
</gene>
<organism evidence="1 2">
    <name type="scientific">Wolfiporia cocos (strain MD-104)</name>
    <name type="common">Brown rot fungus</name>
    <dbReference type="NCBI Taxonomy" id="742152"/>
    <lineage>
        <taxon>Eukaryota</taxon>
        <taxon>Fungi</taxon>
        <taxon>Dikarya</taxon>
        <taxon>Basidiomycota</taxon>
        <taxon>Agaricomycotina</taxon>
        <taxon>Agaricomycetes</taxon>
        <taxon>Polyporales</taxon>
        <taxon>Phaeolaceae</taxon>
        <taxon>Wolfiporia</taxon>
    </lineage>
</organism>
<keyword evidence="2" id="KW-1185">Reference proteome</keyword>
<dbReference type="Proteomes" id="UP000218811">
    <property type="component" value="Unassembled WGS sequence"/>
</dbReference>
<reference evidence="1 2" key="1">
    <citation type="journal article" date="2012" name="Science">
        <title>The Paleozoic origin of enzymatic lignin decomposition reconstructed from 31 fungal genomes.</title>
        <authorList>
            <person name="Floudas D."/>
            <person name="Binder M."/>
            <person name="Riley R."/>
            <person name="Barry K."/>
            <person name="Blanchette R.A."/>
            <person name="Henrissat B."/>
            <person name="Martinez A.T."/>
            <person name="Otillar R."/>
            <person name="Spatafora J.W."/>
            <person name="Yadav J.S."/>
            <person name="Aerts A."/>
            <person name="Benoit I."/>
            <person name="Boyd A."/>
            <person name="Carlson A."/>
            <person name="Copeland A."/>
            <person name="Coutinho P.M."/>
            <person name="de Vries R.P."/>
            <person name="Ferreira P."/>
            <person name="Findley K."/>
            <person name="Foster B."/>
            <person name="Gaskell J."/>
            <person name="Glotzer D."/>
            <person name="Gorecki P."/>
            <person name="Heitman J."/>
            <person name="Hesse C."/>
            <person name="Hori C."/>
            <person name="Igarashi K."/>
            <person name="Jurgens J.A."/>
            <person name="Kallen N."/>
            <person name="Kersten P."/>
            <person name="Kohler A."/>
            <person name="Kuees U."/>
            <person name="Kumar T.K.A."/>
            <person name="Kuo A."/>
            <person name="LaButti K."/>
            <person name="Larrondo L.F."/>
            <person name="Lindquist E."/>
            <person name="Ling A."/>
            <person name="Lombard V."/>
            <person name="Lucas S."/>
            <person name="Lundell T."/>
            <person name="Martin R."/>
            <person name="McLaughlin D.J."/>
            <person name="Morgenstern I."/>
            <person name="Morin E."/>
            <person name="Murat C."/>
            <person name="Nagy L.G."/>
            <person name="Nolan M."/>
            <person name="Ohm R.A."/>
            <person name="Patyshakuliyeva A."/>
            <person name="Rokas A."/>
            <person name="Ruiz-Duenas F.J."/>
            <person name="Sabat G."/>
            <person name="Salamov A."/>
            <person name="Samejima M."/>
            <person name="Schmutz J."/>
            <person name="Slot J.C."/>
            <person name="St John F."/>
            <person name="Stenlid J."/>
            <person name="Sun H."/>
            <person name="Sun S."/>
            <person name="Syed K."/>
            <person name="Tsang A."/>
            <person name="Wiebenga A."/>
            <person name="Young D."/>
            <person name="Pisabarro A."/>
            <person name="Eastwood D.C."/>
            <person name="Martin F."/>
            <person name="Cullen D."/>
            <person name="Grigoriev I.V."/>
            <person name="Hibbett D.S."/>
        </authorList>
    </citation>
    <scope>NUCLEOTIDE SEQUENCE [LARGE SCALE GENOMIC DNA]</scope>
    <source>
        <strain evidence="1 2">MD-104</strain>
    </source>
</reference>
<sequence>MVLTFQSVSPNGQAEVAAFISTLGPEHTVRQYATSPFLECRVRKRFHWVAKQAANLGWFSCLLISPSGTPRTRSIHVFRSGFWEEIDDGKDIEDIDTMFKTMAVQDCPAQLFPCPRKSM</sequence>
<name>A0A2H3JP32_WOLCO</name>
<evidence type="ECO:0000313" key="2">
    <source>
        <dbReference type="Proteomes" id="UP000218811"/>
    </source>
</evidence>
<accession>A0A2H3JP32</accession>
<dbReference type="AlphaFoldDB" id="A0A2H3JP32"/>
<proteinExistence type="predicted"/>
<protein>
    <submittedName>
        <fullName evidence="1">Uncharacterized protein</fullName>
    </submittedName>
</protein>